<comment type="caution">
    <text evidence="5">The sequence shown here is derived from an EMBL/GenBank/DDBJ whole genome shotgun (WGS) entry which is preliminary data.</text>
</comment>
<name>A0ABD3ARJ5_9GENT</name>
<dbReference type="GO" id="GO:0016042">
    <property type="term" value="P:lipid catabolic process"/>
    <property type="evidence" value="ECO:0007669"/>
    <property type="project" value="UniProtKB-KW"/>
</dbReference>
<dbReference type="EMBL" id="JBJUIK010000003">
    <property type="protein sequence ID" value="KAL3533828.1"/>
    <property type="molecule type" value="Genomic_DNA"/>
</dbReference>
<dbReference type="GO" id="GO:0016787">
    <property type="term" value="F:hydrolase activity"/>
    <property type="evidence" value="ECO:0007669"/>
    <property type="project" value="UniProtKB-KW"/>
</dbReference>
<comment type="similarity">
    <text evidence="1">Belongs to the 'GDSL' lipolytic enzyme family.</text>
</comment>
<protein>
    <recommendedName>
        <fullName evidence="7">GDSL esterase/lipase</fullName>
    </recommendedName>
</protein>
<organism evidence="5 6">
    <name type="scientific">Cinchona calisaya</name>
    <dbReference type="NCBI Taxonomy" id="153742"/>
    <lineage>
        <taxon>Eukaryota</taxon>
        <taxon>Viridiplantae</taxon>
        <taxon>Streptophyta</taxon>
        <taxon>Embryophyta</taxon>
        <taxon>Tracheophyta</taxon>
        <taxon>Spermatophyta</taxon>
        <taxon>Magnoliopsida</taxon>
        <taxon>eudicotyledons</taxon>
        <taxon>Gunneridae</taxon>
        <taxon>Pentapetalae</taxon>
        <taxon>asterids</taxon>
        <taxon>lamiids</taxon>
        <taxon>Gentianales</taxon>
        <taxon>Rubiaceae</taxon>
        <taxon>Cinchonoideae</taxon>
        <taxon>Cinchoneae</taxon>
        <taxon>Cinchona</taxon>
    </lineage>
</organism>
<proteinExistence type="inferred from homology"/>
<evidence type="ECO:0000256" key="2">
    <source>
        <dbReference type="ARBA" id="ARBA00022801"/>
    </source>
</evidence>
<keyword evidence="6" id="KW-1185">Reference proteome</keyword>
<dbReference type="SUPFAM" id="SSF52266">
    <property type="entry name" value="SGNH hydrolase"/>
    <property type="match status" value="1"/>
</dbReference>
<dbReference type="PANTHER" id="PTHR46020:SF32">
    <property type="entry name" value="GDSL ESTERASE_LIPASE"/>
    <property type="match status" value="1"/>
</dbReference>
<accession>A0ABD3ARJ5</accession>
<dbReference type="Gene3D" id="3.40.50.1110">
    <property type="entry name" value="SGNH hydrolase"/>
    <property type="match status" value="1"/>
</dbReference>
<evidence type="ECO:0000256" key="3">
    <source>
        <dbReference type="ARBA" id="ARBA00022963"/>
    </source>
</evidence>
<dbReference type="AlphaFoldDB" id="A0ABD3ARJ5"/>
<gene>
    <name evidence="5" type="ORF">ACH5RR_007349</name>
</gene>
<evidence type="ECO:0000313" key="5">
    <source>
        <dbReference type="EMBL" id="KAL3533828.1"/>
    </source>
</evidence>
<dbReference type="PANTHER" id="PTHR46020">
    <property type="entry name" value="OSJNBB0059K02.9 PROTEIN"/>
    <property type="match status" value="1"/>
</dbReference>
<evidence type="ECO:0000256" key="4">
    <source>
        <dbReference type="ARBA" id="ARBA00023098"/>
    </source>
</evidence>
<sequence>MNEWTIYFAGQNTRGGVNASARLQQQSQMDKKQAFQAKKLFVFGDSYADTGNNKDEAGCWKQPYGITYPGHPSGRFSDGRLLTDFLAKFYGLKTPTAYRFIKDKDDPHLQYGVNFAYGGTGVFAIGEGYPDLAGQIDLLKKYLNDSFINKFGITDPKSHGPSIPLIVDLPAYISSVVNKLAEDMESLHKLGARKIAVTGMPPQGCAPALAPSVDQCNETFNTFVGYHNSLLNGAVSRLNGASGDSSYLILDLNSSFTAVFNSGISNGTRCLSVDSEGQPLYKVCNDTKSAFYWDGIHPTQAGWRAAYDLALKDALEEIN</sequence>
<dbReference type="InterPro" id="IPR036514">
    <property type="entry name" value="SGNH_hydro_sf"/>
</dbReference>
<evidence type="ECO:0000256" key="1">
    <source>
        <dbReference type="ARBA" id="ARBA00008668"/>
    </source>
</evidence>
<evidence type="ECO:0008006" key="7">
    <source>
        <dbReference type="Google" id="ProtNLM"/>
    </source>
</evidence>
<keyword evidence="4" id="KW-0443">Lipid metabolism</keyword>
<dbReference type="InterPro" id="IPR001087">
    <property type="entry name" value="GDSL"/>
</dbReference>
<evidence type="ECO:0000313" key="6">
    <source>
        <dbReference type="Proteomes" id="UP001630127"/>
    </source>
</evidence>
<keyword evidence="2" id="KW-0378">Hydrolase</keyword>
<dbReference type="Pfam" id="PF00657">
    <property type="entry name" value="Lipase_GDSL"/>
    <property type="match status" value="1"/>
</dbReference>
<keyword evidence="3" id="KW-0442">Lipid degradation</keyword>
<dbReference type="Proteomes" id="UP001630127">
    <property type="component" value="Unassembled WGS sequence"/>
</dbReference>
<reference evidence="5 6" key="1">
    <citation type="submission" date="2024-11" db="EMBL/GenBank/DDBJ databases">
        <title>A near-complete genome assembly of Cinchona calisaya.</title>
        <authorList>
            <person name="Lian D.C."/>
            <person name="Zhao X.W."/>
            <person name="Wei L."/>
        </authorList>
    </citation>
    <scope>NUCLEOTIDE SEQUENCE [LARGE SCALE GENOMIC DNA]</scope>
    <source>
        <tissue evidence="5">Nenye</tissue>
    </source>
</reference>